<evidence type="ECO:0000256" key="5">
    <source>
        <dbReference type="ARBA" id="ARBA00023015"/>
    </source>
</evidence>
<feature type="compositionally biased region" description="Polar residues" evidence="10">
    <location>
        <begin position="168"/>
        <end position="183"/>
    </location>
</feature>
<dbReference type="EMBL" id="LWCA01000618">
    <property type="protein sequence ID" value="OAF67605.1"/>
    <property type="molecule type" value="Genomic_DNA"/>
</dbReference>
<evidence type="ECO:0000256" key="4">
    <source>
        <dbReference type="ARBA" id="ARBA00022490"/>
    </source>
</evidence>
<dbReference type="InterPro" id="IPR036388">
    <property type="entry name" value="WH-like_DNA-bd_sf"/>
</dbReference>
<evidence type="ECO:0000256" key="10">
    <source>
        <dbReference type="SAM" id="MobiDB-lite"/>
    </source>
</evidence>
<feature type="region of interest" description="Disordered" evidence="10">
    <location>
        <begin position="161"/>
        <end position="192"/>
    </location>
</feature>
<dbReference type="GO" id="GO:0000981">
    <property type="term" value="F:DNA-binding transcription factor activity, RNA polymerase II-specific"/>
    <property type="evidence" value="ECO:0007669"/>
    <property type="project" value="TreeGrafter"/>
</dbReference>
<evidence type="ECO:0000256" key="2">
    <source>
        <dbReference type="ARBA" id="ARBA00004496"/>
    </source>
</evidence>
<evidence type="ECO:0000313" key="12">
    <source>
        <dbReference type="EMBL" id="OAF67605.1"/>
    </source>
</evidence>
<keyword evidence="6 9" id="KW-0238">DNA-binding</keyword>
<keyword evidence="5" id="KW-0805">Transcription regulation</keyword>
<dbReference type="GO" id="GO:0005737">
    <property type="term" value="C:cytoplasm"/>
    <property type="evidence" value="ECO:0007669"/>
    <property type="project" value="UniProtKB-SubCell"/>
</dbReference>
<feature type="domain" description="Fork-head" evidence="11">
    <location>
        <begin position="195"/>
        <end position="279"/>
    </location>
</feature>
<accession>A0A177B028</accession>
<organism evidence="12 13">
    <name type="scientific">Intoshia linei</name>
    <dbReference type="NCBI Taxonomy" id="1819745"/>
    <lineage>
        <taxon>Eukaryota</taxon>
        <taxon>Metazoa</taxon>
        <taxon>Spiralia</taxon>
        <taxon>Lophotrochozoa</taxon>
        <taxon>Mesozoa</taxon>
        <taxon>Orthonectida</taxon>
        <taxon>Rhopaluridae</taxon>
        <taxon>Intoshia</taxon>
    </lineage>
</organism>
<dbReference type="PROSITE" id="PS50039">
    <property type="entry name" value="FORK_HEAD_3"/>
    <property type="match status" value="1"/>
</dbReference>
<dbReference type="PANTHER" id="PTHR45767">
    <property type="entry name" value="FORKHEAD BOX PROTEIN O"/>
    <property type="match status" value="1"/>
</dbReference>
<keyword evidence="4" id="KW-0963">Cytoplasm</keyword>
<feature type="DNA-binding region" description="Fork-head" evidence="9">
    <location>
        <begin position="195"/>
        <end position="279"/>
    </location>
</feature>
<proteinExistence type="predicted"/>
<evidence type="ECO:0000256" key="9">
    <source>
        <dbReference type="PROSITE-ProRule" id="PRU00089"/>
    </source>
</evidence>
<evidence type="ECO:0000256" key="1">
    <source>
        <dbReference type="ARBA" id="ARBA00004123"/>
    </source>
</evidence>
<comment type="caution">
    <text evidence="12">The sequence shown here is derived from an EMBL/GenBank/DDBJ whole genome shotgun (WGS) entry which is preliminary data.</text>
</comment>
<evidence type="ECO:0000256" key="8">
    <source>
        <dbReference type="ARBA" id="ARBA00023242"/>
    </source>
</evidence>
<keyword evidence="7" id="KW-0804">Transcription</keyword>
<evidence type="ECO:0000313" key="13">
    <source>
        <dbReference type="Proteomes" id="UP000078046"/>
    </source>
</evidence>
<dbReference type="OrthoDB" id="5954824at2759"/>
<keyword evidence="8 9" id="KW-0539">Nucleus</keyword>
<comment type="subcellular location">
    <subcellularLocation>
        <location evidence="2">Cytoplasm</location>
    </subcellularLocation>
    <subcellularLocation>
        <location evidence="1 9">Nucleus</location>
    </subcellularLocation>
</comment>
<dbReference type="InterPro" id="IPR001766">
    <property type="entry name" value="Fork_head_dom"/>
</dbReference>
<reference evidence="12 13" key="1">
    <citation type="submission" date="2016-04" db="EMBL/GenBank/DDBJ databases">
        <title>The genome of Intoshia linei affirms orthonectids as highly simplified spiralians.</title>
        <authorList>
            <person name="Mikhailov K.V."/>
            <person name="Slusarev G.S."/>
            <person name="Nikitin M.A."/>
            <person name="Logacheva M.D."/>
            <person name="Penin A."/>
            <person name="Aleoshin V."/>
            <person name="Panchin Y.V."/>
        </authorList>
    </citation>
    <scope>NUCLEOTIDE SEQUENCE [LARGE SCALE GENOMIC DNA]</scope>
    <source>
        <strain evidence="12">Intl2013</strain>
        <tissue evidence="12">Whole animal</tissue>
    </source>
</reference>
<dbReference type="Proteomes" id="UP000078046">
    <property type="component" value="Unassembled WGS sequence"/>
</dbReference>
<name>A0A177B028_9BILA</name>
<evidence type="ECO:0000256" key="6">
    <source>
        <dbReference type="ARBA" id="ARBA00023125"/>
    </source>
</evidence>
<protein>
    <recommendedName>
        <fullName evidence="11">Fork-head domain-containing protein</fullName>
    </recommendedName>
</protein>
<evidence type="ECO:0000256" key="7">
    <source>
        <dbReference type="ARBA" id="ARBA00023163"/>
    </source>
</evidence>
<evidence type="ECO:0000259" key="11">
    <source>
        <dbReference type="PROSITE" id="PS50039"/>
    </source>
</evidence>
<sequence>MFNDYNFCKTFNDKMKETNSRITPPCQNNFGYSQYQCNQNDYLNYEHNDHNRQHCYLKKDENVYKSNEPVNVNSFSKYNSTNYTNKQYMLNDVVTPYVDSCESFRGRSHTWSNPSKTDMYSVDTKYNSSPIYPNASYSSYYQSFEPKSACMYEQQSLKLSLENKEDTQSSQISNKSQFTTRSNKSTKKNSRRNAWGNQSYADIITMSIVNSPEKRLTLSQIYEFMIKNIPYFKNRKDSNSAAEKCDYYNKRIQNDGAGKSSWWTLNNEEENEKMGRRRAYSLDAKSNYKKCIKNKRLKNEIKRKPKNIEYSSIENMSFKRDPIIYISSDSMKNIEYKNLNKVQNPIQYNSCSTLLNPFIDKFKNGNSNQDYKYIINQLQQKKDIINSPPSCKHQSAFKVTEYSHESLNPCLFNDLVEKNDFNHVEDYSIYMEIFGEKPDFDGISTTT</sequence>
<dbReference type="Gene3D" id="1.10.10.10">
    <property type="entry name" value="Winged helix-like DNA-binding domain superfamily/Winged helix DNA-binding domain"/>
    <property type="match status" value="1"/>
</dbReference>
<dbReference type="SMART" id="SM00339">
    <property type="entry name" value="FH"/>
    <property type="match status" value="1"/>
</dbReference>
<dbReference type="GO" id="GO:0000978">
    <property type="term" value="F:RNA polymerase II cis-regulatory region sequence-specific DNA binding"/>
    <property type="evidence" value="ECO:0007669"/>
    <property type="project" value="TreeGrafter"/>
</dbReference>
<dbReference type="PANTHER" id="PTHR45767:SF2">
    <property type="entry name" value="FORKHEAD BOX PROTEIN O"/>
    <property type="match status" value="1"/>
</dbReference>
<dbReference type="GO" id="GO:0005634">
    <property type="term" value="C:nucleus"/>
    <property type="evidence" value="ECO:0007669"/>
    <property type="project" value="UniProtKB-SubCell"/>
</dbReference>
<dbReference type="InterPro" id="IPR036390">
    <property type="entry name" value="WH_DNA-bd_sf"/>
</dbReference>
<gene>
    <name evidence="12" type="ORF">A3Q56_04635</name>
</gene>
<dbReference type="Pfam" id="PF00250">
    <property type="entry name" value="Forkhead"/>
    <property type="match status" value="1"/>
</dbReference>
<evidence type="ECO:0000256" key="3">
    <source>
        <dbReference type="ARBA" id="ARBA00022473"/>
    </source>
</evidence>
<dbReference type="SUPFAM" id="SSF46785">
    <property type="entry name" value="Winged helix' DNA-binding domain"/>
    <property type="match status" value="1"/>
</dbReference>
<dbReference type="AlphaFoldDB" id="A0A177B028"/>
<keyword evidence="3" id="KW-0217">Developmental protein</keyword>
<keyword evidence="13" id="KW-1185">Reference proteome</keyword>